<dbReference type="GO" id="GO:0008289">
    <property type="term" value="F:lipid binding"/>
    <property type="evidence" value="ECO:0007669"/>
    <property type="project" value="UniProtKB-KW"/>
</dbReference>
<evidence type="ECO:0000313" key="3">
    <source>
        <dbReference type="Proteomes" id="UP000007473"/>
    </source>
</evidence>
<dbReference type="InterPro" id="IPR003797">
    <property type="entry name" value="DegV"/>
</dbReference>
<dbReference type="Gene3D" id="3.40.50.10170">
    <property type="match status" value="1"/>
</dbReference>
<name>A0AB32XA83_MYCFM</name>
<dbReference type="InterPro" id="IPR043168">
    <property type="entry name" value="DegV_C"/>
</dbReference>
<dbReference type="SUPFAM" id="SSF82549">
    <property type="entry name" value="DAK1/DegV-like"/>
    <property type="match status" value="1"/>
</dbReference>
<dbReference type="PANTHER" id="PTHR33434:SF2">
    <property type="entry name" value="FATTY ACID-BINDING PROTEIN TM_1468"/>
    <property type="match status" value="1"/>
</dbReference>
<reference evidence="2 3" key="1">
    <citation type="journal article" date="2011" name="J. Bacteriol.">
        <title>Genome sequence of the repetitive-sequence-rich Mycoplasma fermentans strain M64.</title>
        <authorList>
            <person name="Shu H.W."/>
            <person name="Liu T.T."/>
            <person name="Chang H.Y."/>
            <person name="Liu Y.M."/>
            <person name="Wu K.M."/>
            <person name="Shu H.Y."/>
            <person name="Tsai S.F."/>
            <person name="Hsiao K.J."/>
            <person name="Hu W.S."/>
            <person name="Ng W.V."/>
        </authorList>
    </citation>
    <scope>NUCLEOTIDE SEQUENCE [LARGE SCALE GENOMIC DNA]</scope>
    <source>
        <strain evidence="2 3">M64</strain>
    </source>
</reference>
<dbReference type="Gene3D" id="3.30.1180.10">
    <property type="match status" value="1"/>
</dbReference>
<dbReference type="AlphaFoldDB" id="A0AB32XA83"/>
<dbReference type="RefSeq" id="WP_013354282.1">
    <property type="nucleotide sequence ID" value="NC_014921.1"/>
</dbReference>
<gene>
    <name evidence="2" type="primary">degV</name>
    <name evidence="2" type="ordered locus">MfeM64YM_0008</name>
</gene>
<sequence length="300" mass="34388">MKYAIIVDSSCALTKKQAEALGWFYTPLHINIDEKEFEDGVDINTSNLFNFYTKKAKVKTSAINIAKTTELFEKLSKEYDKIIFYPISHHLSSTYQTSKTMEEEFPKLRTIKSVQIVQLIVLDLIWFEQQMAKDPSKMDEYLKYIEDGGFHKSITLIPKYNDYLVKGGRLHPAAAAIAKLFKIVPLIAVDGGQLKKEGVGHVFSKTTIKNIVSKAKNFKINDKKNVLLTAYIHTGASEEEQKTFIEEFKKQYHQDPWVNWLAPVVAIHTGPEAFSNVAVECPKETKQIFWEKMDKIKDLL</sequence>
<dbReference type="PROSITE" id="PS51482">
    <property type="entry name" value="DEGV"/>
    <property type="match status" value="1"/>
</dbReference>
<dbReference type="Pfam" id="PF02645">
    <property type="entry name" value="DegV"/>
    <property type="match status" value="1"/>
</dbReference>
<dbReference type="EMBL" id="CP002458">
    <property type="protein sequence ID" value="ADV34020.1"/>
    <property type="molecule type" value="Genomic_DNA"/>
</dbReference>
<evidence type="ECO:0000313" key="2">
    <source>
        <dbReference type="EMBL" id="ADV34020.1"/>
    </source>
</evidence>
<accession>A0AB32XA83</accession>
<protein>
    <submittedName>
        <fullName evidence="2">DegV-like protein</fullName>
    </submittedName>
</protein>
<dbReference type="NCBIfam" id="TIGR00762">
    <property type="entry name" value="DegV"/>
    <property type="match status" value="1"/>
</dbReference>
<dbReference type="PANTHER" id="PTHR33434">
    <property type="entry name" value="DEGV DOMAIN-CONTAINING PROTEIN DR_1986-RELATED"/>
    <property type="match status" value="1"/>
</dbReference>
<organism evidence="2 3">
    <name type="scientific">Mycoplasmopsis fermentans (strain M64)</name>
    <name type="common">Mycoplasma fermentans</name>
    <dbReference type="NCBI Taxonomy" id="943945"/>
    <lineage>
        <taxon>Bacteria</taxon>
        <taxon>Bacillati</taxon>
        <taxon>Mycoplasmatota</taxon>
        <taxon>Mycoplasmoidales</taxon>
        <taxon>Metamycoplasmataceae</taxon>
        <taxon>Mycoplasmopsis</taxon>
    </lineage>
</organism>
<dbReference type="Proteomes" id="UP000007473">
    <property type="component" value="Chromosome"/>
</dbReference>
<evidence type="ECO:0000256" key="1">
    <source>
        <dbReference type="ARBA" id="ARBA00023121"/>
    </source>
</evidence>
<keyword evidence="1" id="KW-0446">Lipid-binding</keyword>
<proteinExistence type="predicted"/>
<dbReference type="InterPro" id="IPR050270">
    <property type="entry name" value="DegV_domain_contain"/>
</dbReference>
<dbReference type="KEGG" id="mfm:MfeM64YM_0008"/>